<dbReference type="PANTHER" id="PTHR47813:SF2">
    <property type="entry name" value="UBIQUITIN-LIKE SUPERFAMILY PROTEIN"/>
    <property type="match status" value="1"/>
</dbReference>
<dbReference type="PANTHER" id="PTHR47813">
    <property type="entry name" value="UBIQUITIN-LIKE SUPERFAMILY PROTEIN"/>
    <property type="match status" value="1"/>
</dbReference>
<proteinExistence type="predicted"/>
<evidence type="ECO:0000256" key="1">
    <source>
        <dbReference type="SAM" id="MobiDB-lite"/>
    </source>
</evidence>
<protein>
    <submittedName>
        <fullName evidence="2">Uncharacterized protein</fullName>
    </submittedName>
</protein>
<organism evidence="2 3">
    <name type="scientific">Genlisea aurea</name>
    <dbReference type="NCBI Taxonomy" id="192259"/>
    <lineage>
        <taxon>Eukaryota</taxon>
        <taxon>Viridiplantae</taxon>
        <taxon>Streptophyta</taxon>
        <taxon>Embryophyta</taxon>
        <taxon>Tracheophyta</taxon>
        <taxon>Spermatophyta</taxon>
        <taxon>Magnoliopsida</taxon>
        <taxon>eudicotyledons</taxon>
        <taxon>Gunneridae</taxon>
        <taxon>Pentapetalae</taxon>
        <taxon>asterids</taxon>
        <taxon>lamiids</taxon>
        <taxon>Lamiales</taxon>
        <taxon>Lentibulariaceae</taxon>
        <taxon>Genlisea</taxon>
    </lineage>
</organism>
<dbReference type="AlphaFoldDB" id="S8C822"/>
<feature type="region of interest" description="Disordered" evidence="1">
    <location>
        <begin position="1"/>
        <end position="39"/>
    </location>
</feature>
<feature type="compositionally biased region" description="Basic and acidic residues" evidence="1">
    <location>
        <begin position="11"/>
        <end position="21"/>
    </location>
</feature>
<evidence type="ECO:0000313" key="2">
    <source>
        <dbReference type="EMBL" id="EPS60546.1"/>
    </source>
</evidence>
<evidence type="ECO:0000313" key="3">
    <source>
        <dbReference type="Proteomes" id="UP000015453"/>
    </source>
</evidence>
<sequence>GRKVKNTGIESSKKARPKDVTAIDCDGKEDDEEDWLPPPPKITSIYRKICEEDETLKALRLKKQELASFAQSVEDMLKSVEESVKND</sequence>
<dbReference type="Proteomes" id="UP000015453">
    <property type="component" value="Unassembled WGS sequence"/>
</dbReference>
<comment type="caution">
    <text evidence="2">The sequence shown here is derived from an EMBL/GenBank/DDBJ whole genome shotgun (WGS) entry which is preliminary data.</text>
</comment>
<feature type="non-terminal residue" evidence="2">
    <location>
        <position position="87"/>
    </location>
</feature>
<dbReference type="EMBL" id="AUSU01007486">
    <property type="protein sequence ID" value="EPS60546.1"/>
    <property type="molecule type" value="Genomic_DNA"/>
</dbReference>
<reference evidence="2 3" key="1">
    <citation type="journal article" date="2013" name="BMC Genomics">
        <title>The miniature genome of a carnivorous plant Genlisea aurea contains a low number of genes and short non-coding sequences.</title>
        <authorList>
            <person name="Leushkin E.V."/>
            <person name="Sutormin R.A."/>
            <person name="Nabieva E.R."/>
            <person name="Penin A.A."/>
            <person name="Kondrashov A.S."/>
            <person name="Logacheva M.D."/>
        </authorList>
    </citation>
    <scope>NUCLEOTIDE SEQUENCE [LARGE SCALE GENOMIC DNA]</scope>
</reference>
<feature type="non-terminal residue" evidence="2">
    <location>
        <position position="1"/>
    </location>
</feature>
<gene>
    <name evidence="2" type="ORF">M569_14257</name>
</gene>
<dbReference type="OrthoDB" id="442921at2759"/>
<keyword evidence="3" id="KW-1185">Reference proteome</keyword>
<name>S8C822_9LAMI</name>
<accession>S8C822</accession>